<feature type="chain" id="PRO_5047123231" evidence="3">
    <location>
        <begin position="21"/>
        <end position="1016"/>
    </location>
</feature>
<proteinExistence type="predicted"/>
<organism evidence="5 6">
    <name type="scientific">Novipirellula caenicola</name>
    <dbReference type="NCBI Taxonomy" id="1536901"/>
    <lineage>
        <taxon>Bacteria</taxon>
        <taxon>Pseudomonadati</taxon>
        <taxon>Planctomycetota</taxon>
        <taxon>Planctomycetia</taxon>
        <taxon>Pirellulales</taxon>
        <taxon>Pirellulaceae</taxon>
        <taxon>Novipirellula</taxon>
    </lineage>
</organism>
<evidence type="ECO:0000256" key="3">
    <source>
        <dbReference type="SAM" id="SignalP"/>
    </source>
</evidence>
<dbReference type="SUPFAM" id="SSF69318">
    <property type="entry name" value="Integrin alpha N-terminal domain"/>
    <property type="match status" value="1"/>
</dbReference>
<dbReference type="Proteomes" id="UP001416858">
    <property type="component" value="Unassembled WGS sequence"/>
</dbReference>
<dbReference type="GO" id="GO:0006508">
    <property type="term" value="P:proteolysis"/>
    <property type="evidence" value="ECO:0007669"/>
    <property type="project" value="UniProtKB-KW"/>
</dbReference>
<protein>
    <submittedName>
        <fullName evidence="5">Beta-barrel assembly-enhancing protease</fullName>
    </submittedName>
</protein>
<dbReference type="InterPro" id="IPR013517">
    <property type="entry name" value="FG-GAP"/>
</dbReference>
<dbReference type="RefSeq" id="WP_345682760.1">
    <property type="nucleotide sequence ID" value="NZ_BAABRO010000002.1"/>
</dbReference>
<reference evidence="5 6" key="1">
    <citation type="submission" date="2024-02" db="EMBL/GenBank/DDBJ databases">
        <title>Rhodopirellula caenicola NBRC 110016.</title>
        <authorList>
            <person name="Ichikawa N."/>
            <person name="Katano-Makiyama Y."/>
            <person name="Hidaka K."/>
        </authorList>
    </citation>
    <scope>NUCLEOTIDE SEQUENCE [LARGE SCALE GENOMIC DNA]</scope>
    <source>
        <strain evidence="5 6">NBRC 110016</strain>
    </source>
</reference>
<dbReference type="InterPro" id="IPR028994">
    <property type="entry name" value="Integrin_alpha_N"/>
</dbReference>
<dbReference type="SUPFAM" id="SSF48452">
    <property type="entry name" value="TPR-like"/>
    <property type="match status" value="1"/>
</dbReference>
<dbReference type="Pfam" id="PF07593">
    <property type="entry name" value="UnbV_ASPIC"/>
    <property type="match status" value="1"/>
</dbReference>
<dbReference type="InterPro" id="IPR011519">
    <property type="entry name" value="UnbV_ASPIC"/>
</dbReference>
<dbReference type="InterPro" id="IPR027039">
    <property type="entry name" value="Crtac1"/>
</dbReference>
<keyword evidence="6" id="KW-1185">Reference proteome</keyword>
<feature type="signal peptide" evidence="3">
    <location>
        <begin position="1"/>
        <end position="20"/>
    </location>
</feature>
<accession>A0ABP9VKQ7</accession>
<dbReference type="InterPro" id="IPR011990">
    <property type="entry name" value="TPR-like_helical_dom_sf"/>
</dbReference>
<gene>
    <name evidence="5" type="primary">bepA_3</name>
    <name evidence="5" type="ORF">Rcae01_01211</name>
</gene>
<keyword evidence="1 3" id="KW-0732">Signal</keyword>
<evidence type="ECO:0000256" key="1">
    <source>
        <dbReference type="ARBA" id="ARBA00022729"/>
    </source>
</evidence>
<evidence type="ECO:0000313" key="5">
    <source>
        <dbReference type="EMBL" id="GAA5505764.1"/>
    </source>
</evidence>
<keyword evidence="5" id="KW-0378">Hydrolase</keyword>
<feature type="domain" description="ASPIC/UnbV" evidence="4">
    <location>
        <begin position="930"/>
        <end position="987"/>
    </location>
</feature>
<name>A0ABP9VKQ7_9BACT</name>
<dbReference type="Gene3D" id="2.130.10.130">
    <property type="entry name" value="Integrin alpha, N-terminal"/>
    <property type="match status" value="2"/>
</dbReference>
<dbReference type="GO" id="GO:0008233">
    <property type="term" value="F:peptidase activity"/>
    <property type="evidence" value="ECO:0007669"/>
    <property type="project" value="UniProtKB-KW"/>
</dbReference>
<comment type="caution">
    <text evidence="5">The sequence shown here is derived from an EMBL/GenBank/DDBJ whole genome shotgun (WGS) entry which is preliminary data.</text>
</comment>
<dbReference type="EMBL" id="BAABRO010000002">
    <property type="protein sequence ID" value="GAA5505764.1"/>
    <property type="molecule type" value="Genomic_DNA"/>
</dbReference>
<dbReference type="PROSITE" id="PS51257">
    <property type="entry name" value="PROKAR_LIPOPROTEIN"/>
    <property type="match status" value="1"/>
</dbReference>
<dbReference type="Gene3D" id="1.25.40.10">
    <property type="entry name" value="Tetratricopeptide repeat domain"/>
    <property type="match status" value="2"/>
</dbReference>
<feature type="compositionally biased region" description="Low complexity" evidence="2">
    <location>
        <begin position="28"/>
        <end position="46"/>
    </location>
</feature>
<evidence type="ECO:0000256" key="2">
    <source>
        <dbReference type="SAM" id="MobiDB-lite"/>
    </source>
</evidence>
<dbReference type="PANTHER" id="PTHR16026:SF0">
    <property type="entry name" value="CARTILAGE ACIDIC PROTEIN 1"/>
    <property type="match status" value="1"/>
</dbReference>
<dbReference type="Pfam" id="PF13517">
    <property type="entry name" value="FG-GAP_3"/>
    <property type="match status" value="2"/>
</dbReference>
<evidence type="ECO:0000259" key="4">
    <source>
        <dbReference type="Pfam" id="PF07593"/>
    </source>
</evidence>
<evidence type="ECO:0000313" key="6">
    <source>
        <dbReference type="Proteomes" id="UP001416858"/>
    </source>
</evidence>
<dbReference type="PANTHER" id="PTHR16026">
    <property type="entry name" value="CARTILAGE ACIDIC PROTEIN 1"/>
    <property type="match status" value="1"/>
</dbReference>
<sequence length="1016" mass="111658">MRPRWLAALTVLTTVAAGIAGCQPQPSPQTASSQQESQSTAARQSTPLDAMQDAKRAGDLQLAWSLSKPVLLAYPEDPKIITEVAQLAFENGLKHESADLLVEAVRANDHADFAYVQRAVIGLIAVGRMFDAIDLLNAALTRHPQQHPSRRMLFGFLRGAGNNNAAVSHARRLILDRQIEFEFLLALGDAGEHKLETDSMQQMVARFPADQRPLMAVAKTLVDQTEYAAAESMLQSIVKQHPEYLPAQMLLGRVLVERGSWAALETWSQELSGDYESDWSYWLVLGDWAYERAEVAMAVRAYAESIQRNPDVLQGWTKLNVALNELSAIDAASYEGLGWDNSVQDWIEDRVRRLATLEQLREQFNPQRPDAVIQIVEIASTLRELGRLWEAEAWAAIGMTLPNGSKDRLAETRASILRLLRKDTPWQSLAKQPVLNLGLSNLPAPSFLKHVDRDAAHSHVAKVQNDEAFAVSATPKLSDVAGNVGLTFFGRTRDDLDKPGIPLYATLGCGGGTLDYDLDGWPDLMLMAAGGTPPQLDSQPNALFRNIGGRFIDMTQTSDAVDTGFGQGVAVGDINEDGFPDVLLLNYGVNRVLANQGDGTFRDISDELFTDRKSQWSTSGAIADLDLDGLADMMVVNYCDGFDAVTQLCEQPQTGLSRSCAPTHFPAAADVVYKSNPQGKLVDVTSKWQSTPSMLGRGLGIVVGALDAADGTDVLVANDMTYNHFYDFTATDPPQFSESASLRGLAGDARGNPQGSMGIAVADFDQDQKVDLYVTNFEQEYNTYYQQRSNHTWIDTTAKRNLTQQSLPLVGFGSQAIDFDNDGQQELIVTNGHIDFPPPDTKLDYYQPLQIFRLRSANQFESVALPEQDSYGASLHAGRALWTLDFDRDGQRDVVITHQTEPVALLKNETGTRHHWIAVQLRGTRDSRDAIGSVIQIRHGDQQQTAALTAGDGYLCSNERASWFGLADGSLPIELQVSWPDGSQQTHSLDQYDCHWLIVQAQSATRLPKSRSGEGD</sequence>
<keyword evidence="5" id="KW-0645">Protease</keyword>
<feature type="region of interest" description="Disordered" evidence="2">
    <location>
        <begin position="23"/>
        <end position="50"/>
    </location>
</feature>